<evidence type="ECO:0000313" key="2">
    <source>
        <dbReference type="Proteomes" id="UP000186914"/>
    </source>
</evidence>
<reference evidence="2" key="1">
    <citation type="submission" date="2017-01" db="EMBL/GenBank/DDBJ databases">
        <authorList>
            <person name="Varghese N."/>
            <person name="Submissions S."/>
        </authorList>
    </citation>
    <scope>NUCLEOTIDE SEQUENCE [LARGE SCALE GENOMIC DNA]</scope>
    <source>
        <strain evidence="2">CGMCC 1.7737</strain>
    </source>
</reference>
<keyword evidence="2" id="KW-1185">Reference proteome</keyword>
<sequence length="49" mass="5550">MSSPTVHTLEHSPQQFLLLDTYFLYTSEKFNFPSVNFSLANAKGTELVV</sequence>
<dbReference type="EMBL" id="FTNO01000003">
    <property type="protein sequence ID" value="SIR69240.1"/>
    <property type="molecule type" value="Genomic_DNA"/>
</dbReference>
<proteinExistence type="predicted"/>
<dbReference type="AlphaFoldDB" id="A0A1N7D0C5"/>
<name>A0A1N7D0C5_9EURY</name>
<accession>A0A1N7D0C5</accession>
<dbReference type="Proteomes" id="UP000186914">
    <property type="component" value="Unassembled WGS sequence"/>
</dbReference>
<evidence type="ECO:0000313" key="1">
    <source>
        <dbReference type="EMBL" id="SIR69240.1"/>
    </source>
</evidence>
<protein>
    <submittedName>
        <fullName evidence="1">Uncharacterized protein</fullName>
    </submittedName>
</protein>
<gene>
    <name evidence="1" type="ORF">SAMN05421858_3378</name>
</gene>
<organism evidence="1 2">
    <name type="scientific">Haladaptatus litoreus</name>
    <dbReference type="NCBI Taxonomy" id="553468"/>
    <lineage>
        <taxon>Archaea</taxon>
        <taxon>Methanobacteriati</taxon>
        <taxon>Methanobacteriota</taxon>
        <taxon>Stenosarchaea group</taxon>
        <taxon>Halobacteria</taxon>
        <taxon>Halobacteriales</taxon>
        <taxon>Haladaptataceae</taxon>
        <taxon>Haladaptatus</taxon>
    </lineage>
</organism>